<dbReference type="Pfam" id="PF00083">
    <property type="entry name" value="Sugar_tr"/>
    <property type="match status" value="1"/>
</dbReference>
<dbReference type="InterPro" id="IPR005828">
    <property type="entry name" value="MFS_sugar_transport-like"/>
</dbReference>
<dbReference type="GO" id="GO:0005351">
    <property type="term" value="F:carbohydrate:proton symporter activity"/>
    <property type="evidence" value="ECO:0007669"/>
    <property type="project" value="TreeGrafter"/>
</dbReference>
<evidence type="ECO:0000313" key="10">
    <source>
        <dbReference type="EMBL" id="KXS96187.1"/>
    </source>
</evidence>
<feature type="transmembrane region" description="Helical" evidence="8">
    <location>
        <begin position="405"/>
        <end position="422"/>
    </location>
</feature>
<dbReference type="SUPFAM" id="SSF103473">
    <property type="entry name" value="MFS general substrate transporter"/>
    <property type="match status" value="1"/>
</dbReference>
<organism evidence="10 11">
    <name type="scientific">Pseudocercospora eumusae</name>
    <dbReference type="NCBI Taxonomy" id="321146"/>
    <lineage>
        <taxon>Eukaryota</taxon>
        <taxon>Fungi</taxon>
        <taxon>Dikarya</taxon>
        <taxon>Ascomycota</taxon>
        <taxon>Pezizomycotina</taxon>
        <taxon>Dothideomycetes</taxon>
        <taxon>Dothideomycetidae</taxon>
        <taxon>Mycosphaerellales</taxon>
        <taxon>Mycosphaerellaceae</taxon>
        <taxon>Pseudocercospora</taxon>
    </lineage>
</organism>
<evidence type="ECO:0000256" key="5">
    <source>
        <dbReference type="ARBA" id="ARBA00022989"/>
    </source>
</evidence>
<feature type="transmembrane region" description="Helical" evidence="8">
    <location>
        <begin position="298"/>
        <end position="322"/>
    </location>
</feature>
<feature type="transmembrane region" description="Helical" evidence="8">
    <location>
        <begin position="139"/>
        <end position="158"/>
    </location>
</feature>
<sequence length="526" mass="58408">MLEGYALEIALTTANSAAQAWYGYDQGIIAGILVSDHFLNRFPQVKKPVLEGTFTSIFSLGNLLGCIVAAVFGDKLGRKNTLRIGAAISAVGAILQFSSTTFGQLMFGRTVNGIGNGMTSSTCGVYQAESSRGSRRGKLSVIVVTHNVVFYMLGSWLTLGTSYLHNDGQWRIPFALQLFPAIVLVSFLFLLPESPRWLLLRDRHEEAIESLRRYLGKGLSADDDVVQNEYKSIRGALEIERTSKISFKEVILCRDRSNHLARMLLGMGTQFMQQMGGINALNYYFSIILEQNLGMSELMARVLTGVNATSYCISTALAFWIIERAGRRFLMLWGLGLQGFAYIMVAIAVGVLSSAPQQWGAVAITFLFFYYAAFGCTWGMVPWIYQAEVNSLAMRVKGAAAATSMNWLFGFVCTQFTSVGIRNLGYKFYVMFAVFNVAFLPVVYFLYPETANRTLEDLDDYFDKDSPHRIPIPIGDKVAKQHQRPAEAIEAEQKRIALATESQRIDRKGSVDAKFVENVTVEALSK</sequence>
<feature type="transmembrane region" description="Helical" evidence="8">
    <location>
        <begin position="53"/>
        <end position="73"/>
    </location>
</feature>
<evidence type="ECO:0000259" key="9">
    <source>
        <dbReference type="PROSITE" id="PS50850"/>
    </source>
</evidence>
<dbReference type="InterPro" id="IPR050360">
    <property type="entry name" value="MFS_Sugar_Transporters"/>
</dbReference>
<keyword evidence="3 7" id="KW-0813">Transport</keyword>
<name>A0A139H154_9PEZI</name>
<evidence type="ECO:0000256" key="6">
    <source>
        <dbReference type="ARBA" id="ARBA00023136"/>
    </source>
</evidence>
<dbReference type="PRINTS" id="PR00171">
    <property type="entry name" value="SUGRTRNSPORT"/>
</dbReference>
<dbReference type="InterPro" id="IPR036259">
    <property type="entry name" value="MFS_trans_sf"/>
</dbReference>
<dbReference type="PROSITE" id="PS00216">
    <property type="entry name" value="SUGAR_TRANSPORT_1"/>
    <property type="match status" value="1"/>
</dbReference>
<comment type="subcellular location">
    <subcellularLocation>
        <location evidence="1">Membrane</location>
        <topology evidence="1">Multi-pass membrane protein</topology>
    </subcellularLocation>
</comment>
<evidence type="ECO:0000256" key="3">
    <source>
        <dbReference type="ARBA" id="ARBA00022448"/>
    </source>
</evidence>
<dbReference type="FunFam" id="1.20.1250.20:FF:000134">
    <property type="entry name" value="MFS sugar transporter protein"/>
    <property type="match status" value="1"/>
</dbReference>
<reference evidence="10 11" key="1">
    <citation type="submission" date="2015-07" db="EMBL/GenBank/DDBJ databases">
        <title>Comparative genomics of the Sigatoka disease complex on banana suggests a link between parallel evolutionary changes in Pseudocercospora fijiensis and Pseudocercospora eumusae and increased virulence on the banana host.</title>
        <authorList>
            <person name="Chang T.-C."/>
            <person name="Salvucci A."/>
            <person name="Crous P.W."/>
            <person name="Stergiopoulos I."/>
        </authorList>
    </citation>
    <scope>NUCLEOTIDE SEQUENCE [LARGE SCALE GENOMIC DNA]</scope>
    <source>
        <strain evidence="10 11">CBS 114824</strain>
    </source>
</reference>
<comment type="similarity">
    <text evidence="2 7">Belongs to the major facilitator superfamily. Sugar transporter (TC 2.A.1.1) family.</text>
</comment>
<gene>
    <name evidence="10" type="ORF">AC578_2672</name>
</gene>
<feature type="transmembrane region" description="Helical" evidence="8">
    <location>
        <begin position="170"/>
        <end position="191"/>
    </location>
</feature>
<keyword evidence="6 8" id="KW-0472">Membrane</keyword>
<dbReference type="PANTHER" id="PTHR48022">
    <property type="entry name" value="PLASTIDIC GLUCOSE TRANSPORTER 4"/>
    <property type="match status" value="1"/>
</dbReference>
<feature type="transmembrane region" description="Helical" evidence="8">
    <location>
        <begin position="264"/>
        <end position="286"/>
    </location>
</feature>
<feature type="transmembrane region" description="Helical" evidence="8">
    <location>
        <begin position="329"/>
        <end position="353"/>
    </location>
</feature>
<evidence type="ECO:0000256" key="1">
    <source>
        <dbReference type="ARBA" id="ARBA00004141"/>
    </source>
</evidence>
<evidence type="ECO:0000313" key="11">
    <source>
        <dbReference type="Proteomes" id="UP000070133"/>
    </source>
</evidence>
<dbReference type="GO" id="GO:0016020">
    <property type="term" value="C:membrane"/>
    <property type="evidence" value="ECO:0007669"/>
    <property type="project" value="UniProtKB-SubCell"/>
</dbReference>
<dbReference type="NCBIfam" id="TIGR00879">
    <property type="entry name" value="SP"/>
    <property type="match status" value="1"/>
</dbReference>
<accession>A0A139H154</accession>
<dbReference type="EMBL" id="LFZN01000184">
    <property type="protein sequence ID" value="KXS96187.1"/>
    <property type="molecule type" value="Genomic_DNA"/>
</dbReference>
<feature type="transmembrane region" description="Helical" evidence="8">
    <location>
        <begin position="428"/>
        <end position="447"/>
    </location>
</feature>
<dbReference type="InterPro" id="IPR003663">
    <property type="entry name" value="Sugar/inositol_transpt"/>
</dbReference>
<protein>
    <recommendedName>
        <fullName evidence="9">Major facilitator superfamily (MFS) profile domain-containing protein</fullName>
    </recommendedName>
</protein>
<dbReference type="InterPro" id="IPR005829">
    <property type="entry name" value="Sugar_transporter_CS"/>
</dbReference>
<evidence type="ECO:0000256" key="4">
    <source>
        <dbReference type="ARBA" id="ARBA00022692"/>
    </source>
</evidence>
<evidence type="ECO:0000256" key="2">
    <source>
        <dbReference type="ARBA" id="ARBA00010992"/>
    </source>
</evidence>
<dbReference type="OrthoDB" id="415015at2759"/>
<dbReference type="InterPro" id="IPR020846">
    <property type="entry name" value="MFS_dom"/>
</dbReference>
<dbReference type="AlphaFoldDB" id="A0A139H154"/>
<dbReference type="PROSITE" id="PS00217">
    <property type="entry name" value="SUGAR_TRANSPORT_2"/>
    <property type="match status" value="1"/>
</dbReference>
<dbReference type="PANTHER" id="PTHR48022:SF26">
    <property type="entry name" value="MAJOR FACILITATOR SUPERFAMILY (MFS) PROFILE DOMAIN-CONTAINING PROTEIN-RELATED"/>
    <property type="match status" value="1"/>
</dbReference>
<dbReference type="PROSITE" id="PS50850">
    <property type="entry name" value="MFS"/>
    <property type="match status" value="1"/>
</dbReference>
<keyword evidence="4 8" id="KW-0812">Transmembrane</keyword>
<feature type="domain" description="Major facilitator superfamily (MFS) profile" evidence="9">
    <location>
        <begin position="11"/>
        <end position="451"/>
    </location>
</feature>
<keyword evidence="11" id="KW-1185">Reference proteome</keyword>
<comment type="caution">
    <text evidence="10">The sequence shown here is derived from an EMBL/GenBank/DDBJ whole genome shotgun (WGS) entry which is preliminary data.</text>
</comment>
<proteinExistence type="inferred from homology"/>
<dbReference type="Gene3D" id="1.20.1250.20">
    <property type="entry name" value="MFS general substrate transporter like domains"/>
    <property type="match status" value="1"/>
</dbReference>
<dbReference type="Proteomes" id="UP000070133">
    <property type="component" value="Unassembled WGS sequence"/>
</dbReference>
<keyword evidence="5 8" id="KW-1133">Transmembrane helix</keyword>
<evidence type="ECO:0000256" key="8">
    <source>
        <dbReference type="SAM" id="Phobius"/>
    </source>
</evidence>
<evidence type="ECO:0000256" key="7">
    <source>
        <dbReference type="RuleBase" id="RU003346"/>
    </source>
</evidence>
<feature type="transmembrane region" description="Helical" evidence="8">
    <location>
        <begin position="359"/>
        <end position="385"/>
    </location>
</feature>